<accession>A0A4U1B9T5</accession>
<dbReference type="InterPro" id="IPR050465">
    <property type="entry name" value="UPF0194_transport"/>
</dbReference>
<name>A0A4U1B9T5_9GAMM</name>
<comment type="caution">
    <text evidence="5">The sequence shown here is derived from an EMBL/GenBank/DDBJ whole genome shotgun (WGS) entry which is preliminary data.</text>
</comment>
<dbReference type="RefSeq" id="WP_136854272.1">
    <property type="nucleotide sequence ID" value="NZ_SWCI01000014.1"/>
</dbReference>
<dbReference type="Gene3D" id="2.40.30.170">
    <property type="match status" value="1"/>
</dbReference>
<reference evidence="5 6" key="1">
    <citation type="submission" date="2019-04" db="EMBL/GenBank/DDBJ databases">
        <authorList>
            <person name="Hwang J.C."/>
        </authorList>
    </citation>
    <scope>NUCLEOTIDE SEQUENCE [LARGE SCALE GENOMIC DNA]</scope>
    <source>
        <strain evidence="5 6">IMCC35001</strain>
    </source>
</reference>
<feature type="chain" id="PRO_5020761842" evidence="4">
    <location>
        <begin position="21"/>
        <end position="318"/>
    </location>
</feature>
<evidence type="ECO:0000313" key="5">
    <source>
        <dbReference type="EMBL" id="TKB47316.1"/>
    </source>
</evidence>
<keyword evidence="6" id="KW-1185">Reference proteome</keyword>
<evidence type="ECO:0000313" key="6">
    <source>
        <dbReference type="Proteomes" id="UP000305674"/>
    </source>
</evidence>
<evidence type="ECO:0000256" key="2">
    <source>
        <dbReference type="ARBA" id="ARBA00023054"/>
    </source>
</evidence>
<feature type="signal peptide" evidence="4">
    <location>
        <begin position="1"/>
        <end position="20"/>
    </location>
</feature>
<keyword evidence="2 3" id="KW-0175">Coiled coil</keyword>
<dbReference type="Proteomes" id="UP000305674">
    <property type="component" value="Unassembled WGS sequence"/>
</dbReference>
<dbReference type="AlphaFoldDB" id="A0A4U1B9T5"/>
<dbReference type="PANTHER" id="PTHR32347:SF23">
    <property type="entry name" value="BLL5650 PROTEIN"/>
    <property type="match status" value="1"/>
</dbReference>
<dbReference type="PANTHER" id="PTHR32347">
    <property type="entry name" value="EFFLUX SYSTEM COMPONENT YKNX-RELATED"/>
    <property type="match status" value="1"/>
</dbReference>
<dbReference type="GO" id="GO:0030313">
    <property type="term" value="C:cell envelope"/>
    <property type="evidence" value="ECO:0007669"/>
    <property type="project" value="UniProtKB-SubCell"/>
</dbReference>
<feature type="coiled-coil region" evidence="3">
    <location>
        <begin position="71"/>
        <end position="98"/>
    </location>
</feature>
<feature type="coiled-coil region" evidence="3">
    <location>
        <begin position="136"/>
        <end position="195"/>
    </location>
</feature>
<keyword evidence="4" id="KW-0732">Signal</keyword>
<proteinExistence type="predicted"/>
<gene>
    <name evidence="5" type="ORF">FCL40_15815</name>
</gene>
<protein>
    <submittedName>
        <fullName evidence="5">HlyD family efflux transporter periplasmic adaptor subunit</fullName>
    </submittedName>
</protein>
<dbReference type="EMBL" id="SWCI01000014">
    <property type="protein sequence ID" value="TKB47316.1"/>
    <property type="molecule type" value="Genomic_DNA"/>
</dbReference>
<comment type="subcellular location">
    <subcellularLocation>
        <location evidence="1">Cell envelope</location>
    </subcellularLocation>
</comment>
<sequence length="318" mass="34679">MRLSAVLFILSVAMGAPVLAQSLLLTGEVASAQAQSLTVPRAGRAWRYQIQWMAPEGSMVRAGDTVVVFDKSSASTELDQLEGRLIQVEASRQAKRVEVQLSILQARFSLKERSLQLEKAQLDASVPPDFQSPKEYADKQFELLKAQSELEKAEQALEQARISAQREQAKLDLDKARVEMELESARQLMAGLELIAAHDGPMIYARRPWDGVKTEIGDTVQVGTQVASIPRFDALQVRAWANEVDIDGIRPGMSVSLTLDADPAASLTGLVTAVALNGERRHGWGESTWFQVAIDLNQGEATSLTPGMSVRVSLEGQG</sequence>
<evidence type="ECO:0000256" key="1">
    <source>
        <dbReference type="ARBA" id="ARBA00004196"/>
    </source>
</evidence>
<organism evidence="5 6">
    <name type="scientific">Ferrimonas sediminicola</name>
    <dbReference type="NCBI Taxonomy" id="2569538"/>
    <lineage>
        <taxon>Bacteria</taxon>
        <taxon>Pseudomonadati</taxon>
        <taxon>Pseudomonadota</taxon>
        <taxon>Gammaproteobacteria</taxon>
        <taxon>Alteromonadales</taxon>
        <taxon>Ferrimonadaceae</taxon>
        <taxon>Ferrimonas</taxon>
    </lineage>
</organism>
<evidence type="ECO:0000256" key="4">
    <source>
        <dbReference type="SAM" id="SignalP"/>
    </source>
</evidence>
<evidence type="ECO:0000256" key="3">
    <source>
        <dbReference type="SAM" id="Coils"/>
    </source>
</evidence>
<dbReference type="OrthoDB" id="9156101at2"/>